<dbReference type="EMBL" id="GBXM01090731">
    <property type="protein sequence ID" value="JAH17846.1"/>
    <property type="molecule type" value="Transcribed_RNA"/>
</dbReference>
<organism evidence="1">
    <name type="scientific">Anguilla anguilla</name>
    <name type="common">European freshwater eel</name>
    <name type="synonym">Muraena anguilla</name>
    <dbReference type="NCBI Taxonomy" id="7936"/>
    <lineage>
        <taxon>Eukaryota</taxon>
        <taxon>Metazoa</taxon>
        <taxon>Chordata</taxon>
        <taxon>Craniata</taxon>
        <taxon>Vertebrata</taxon>
        <taxon>Euteleostomi</taxon>
        <taxon>Actinopterygii</taxon>
        <taxon>Neopterygii</taxon>
        <taxon>Teleostei</taxon>
        <taxon>Anguilliformes</taxon>
        <taxon>Anguillidae</taxon>
        <taxon>Anguilla</taxon>
    </lineage>
</organism>
<dbReference type="AlphaFoldDB" id="A0A0E9PHI9"/>
<accession>A0A0E9PHI9</accession>
<evidence type="ECO:0000313" key="1">
    <source>
        <dbReference type="EMBL" id="JAH03550.1"/>
    </source>
</evidence>
<reference evidence="1" key="2">
    <citation type="journal article" date="2015" name="Fish Shellfish Immunol.">
        <title>Early steps in the European eel (Anguilla anguilla)-Vibrio vulnificus interaction in the gills: Role of the RtxA13 toxin.</title>
        <authorList>
            <person name="Callol A."/>
            <person name="Pajuelo D."/>
            <person name="Ebbesson L."/>
            <person name="Teles M."/>
            <person name="MacKenzie S."/>
            <person name="Amaro C."/>
        </authorList>
    </citation>
    <scope>NUCLEOTIDE SEQUENCE</scope>
</reference>
<reference evidence="1" key="1">
    <citation type="submission" date="2014-11" db="EMBL/GenBank/DDBJ databases">
        <authorList>
            <person name="Amaro Gonzalez C."/>
        </authorList>
    </citation>
    <scope>NUCLEOTIDE SEQUENCE</scope>
</reference>
<protein>
    <submittedName>
        <fullName evidence="1">Uncharacterized protein</fullName>
    </submittedName>
</protein>
<dbReference type="EMBL" id="GBXM01105027">
    <property type="protein sequence ID" value="JAH03550.1"/>
    <property type="molecule type" value="Transcribed_RNA"/>
</dbReference>
<name>A0A0E9PHI9_ANGAN</name>
<proteinExistence type="predicted"/>
<sequence>MHSYASSKMLSTFLPICSITHKPRVGN</sequence>